<evidence type="ECO:0000313" key="2">
    <source>
        <dbReference type="Proteomes" id="UP001589585"/>
    </source>
</evidence>
<accession>A0ABV5FB55</accession>
<dbReference type="RefSeq" id="WP_379860812.1">
    <property type="nucleotide sequence ID" value="NZ_JBHMFC010000023.1"/>
</dbReference>
<dbReference type="Proteomes" id="UP001589585">
    <property type="component" value="Unassembled WGS sequence"/>
</dbReference>
<reference evidence="1 2" key="1">
    <citation type="submission" date="2024-09" db="EMBL/GenBank/DDBJ databases">
        <authorList>
            <person name="Sun Q."/>
            <person name="Mori K."/>
        </authorList>
    </citation>
    <scope>NUCLEOTIDE SEQUENCE [LARGE SCALE GENOMIC DNA]</scope>
    <source>
        <strain evidence="1 2">CECT 8622</strain>
    </source>
</reference>
<evidence type="ECO:0000313" key="1">
    <source>
        <dbReference type="EMBL" id="MFB9056624.1"/>
    </source>
</evidence>
<organism evidence="1 2">
    <name type="scientific">Mariniflexile ostreae</name>
    <dbReference type="NCBI Taxonomy" id="1520892"/>
    <lineage>
        <taxon>Bacteria</taxon>
        <taxon>Pseudomonadati</taxon>
        <taxon>Bacteroidota</taxon>
        <taxon>Flavobacteriia</taxon>
        <taxon>Flavobacteriales</taxon>
        <taxon>Flavobacteriaceae</taxon>
        <taxon>Mariniflexile</taxon>
    </lineage>
</organism>
<protein>
    <submittedName>
        <fullName evidence="1">DUF1853 family protein</fullName>
    </submittedName>
</protein>
<proteinExistence type="predicted"/>
<dbReference type="Pfam" id="PF08907">
    <property type="entry name" value="DUF1853"/>
    <property type="match status" value="1"/>
</dbReference>
<dbReference type="InterPro" id="IPR015003">
    <property type="entry name" value="DUF1853"/>
</dbReference>
<comment type="caution">
    <text evidence="1">The sequence shown here is derived from an EMBL/GenBank/DDBJ whole genome shotgun (WGS) entry which is preliminary data.</text>
</comment>
<keyword evidence="2" id="KW-1185">Reference proteome</keyword>
<name>A0ABV5FB55_9FLAO</name>
<dbReference type="EMBL" id="JBHMFC010000023">
    <property type="protein sequence ID" value="MFB9056624.1"/>
    <property type="molecule type" value="Genomic_DNA"/>
</dbReference>
<sequence>MIQKRYEGFLKTACLWKNDTLLGLKQLDIVPLFTTIDIAIQEKLRLGKYVERLVVFELKQHTTISILAENIQIQKGKTTVGELDCLYIKNNRPVHLEIIYKFYLYDTSVGTQEIEHFIGPNRKDTLLEKLIKLKDKQLPLLHTADCKKYLDQLGLKSEDITQEVYFKAQLFVPYRNTAVHLKTLNPEAIVGLYINKEELNTLNDHKFYVPSKKDWLIAPHYDVNWMTFETFKPVAQAYLNRQFSPLCWMKAKNGTLVKMFLVWW</sequence>
<gene>
    <name evidence="1" type="ORF">ACFFU9_07670</name>
</gene>